<gene>
    <name evidence="2" type="ORF">H9651_00560</name>
</gene>
<organism evidence="2 3">
    <name type="scientific">Microbacterium pullorum</name>
    <dbReference type="NCBI Taxonomy" id="2762236"/>
    <lineage>
        <taxon>Bacteria</taxon>
        <taxon>Bacillati</taxon>
        <taxon>Actinomycetota</taxon>
        <taxon>Actinomycetes</taxon>
        <taxon>Micrococcales</taxon>
        <taxon>Microbacteriaceae</taxon>
        <taxon>Microbacterium</taxon>
    </lineage>
</organism>
<proteinExistence type="predicted"/>
<dbReference type="PANTHER" id="PTHR48079:SF6">
    <property type="entry name" value="NAD(P)-BINDING DOMAIN-CONTAINING PROTEIN-RELATED"/>
    <property type="match status" value="1"/>
</dbReference>
<reference evidence="2 3" key="1">
    <citation type="submission" date="2020-08" db="EMBL/GenBank/DDBJ databases">
        <title>A Genomic Blueprint of the Chicken Gut Microbiome.</title>
        <authorList>
            <person name="Gilroy R."/>
            <person name="Ravi A."/>
            <person name="Getino M."/>
            <person name="Pursley I."/>
            <person name="Horton D.L."/>
            <person name="Alikhan N.-F."/>
            <person name="Baker D."/>
            <person name="Gharbi K."/>
            <person name="Hall N."/>
            <person name="Watson M."/>
            <person name="Adriaenssens E.M."/>
            <person name="Foster-Nyarko E."/>
            <person name="Jarju S."/>
            <person name="Secka A."/>
            <person name="Antonio M."/>
            <person name="Oren A."/>
            <person name="Chaudhuri R."/>
            <person name="La Ragione R.M."/>
            <person name="Hildebrand F."/>
            <person name="Pallen M.J."/>
        </authorList>
    </citation>
    <scope>NUCLEOTIDE SEQUENCE [LARGE SCALE GENOMIC DNA]</scope>
    <source>
        <strain evidence="2 3">Sa4CUA7</strain>
    </source>
</reference>
<dbReference type="Proteomes" id="UP000648352">
    <property type="component" value="Unassembled WGS sequence"/>
</dbReference>
<dbReference type="RefSeq" id="WP_191717160.1">
    <property type="nucleotide sequence ID" value="NZ_JACSQP010000001.1"/>
</dbReference>
<dbReference type="EMBL" id="JACSQP010000001">
    <property type="protein sequence ID" value="MBD7956129.1"/>
    <property type="molecule type" value="Genomic_DNA"/>
</dbReference>
<accession>A0ABR8RZ56</accession>
<dbReference type="PANTHER" id="PTHR48079">
    <property type="entry name" value="PROTEIN YEEZ"/>
    <property type="match status" value="1"/>
</dbReference>
<evidence type="ECO:0000259" key="1">
    <source>
        <dbReference type="Pfam" id="PF01370"/>
    </source>
</evidence>
<dbReference type="InterPro" id="IPR036291">
    <property type="entry name" value="NAD(P)-bd_dom_sf"/>
</dbReference>
<comment type="caution">
    <text evidence="2">The sequence shown here is derived from an EMBL/GenBank/DDBJ whole genome shotgun (WGS) entry which is preliminary data.</text>
</comment>
<keyword evidence="3" id="KW-1185">Reference proteome</keyword>
<evidence type="ECO:0000313" key="3">
    <source>
        <dbReference type="Proteomes" id="UP000648352"/>
    </source>
</evidence>
<evidence type="ECO:0000313" key="2">
    <source>
        <dbReference type="EMBL" id="MBD7956129.1"/>
    </source>
</evidence>
<feature type="domain" description="NAD-dependent epimerase/dehydratase" evidence="1">
    <location>
        <begin position="5"/>
        <end position="170"/>
    </location>
</feature>
<dbReference type="InterPro" id="IPR001509">
    <property type="entry name" value="Epimerase_deHydtase"/>
</dbReference>
<protein>
    <submittedName>
        <fullName evidence="2">NAD-dependent epimerase/dehydratase family protein</fullName>
    </submittedName>
</protein>
<sequence length="330" mass="35335">MSTVAIIGGTGLLGRATAEELLAHGYDVLSISLPPETAHPLEDVRYVYCDVAEASDEELLALLGGVGAVAYAAGADERIAPQAPAAGFFYRANVLPTQRMARLARQAGVRSFVVYGSYFAEFAERWPEIGLREKAGYVRTRLLQEQVAFLEGDGAMTVTSLRLPWIFGTMPDTIPLWNMFVAMDAAVPEDAPIAVPAGGTVMITTGQVAQAARGAIERGEHGETYALGGINMTYADFHRMIAEEAGLDPARVMPLPAEVFVPRMKAYDEAEAARGIEHGMHQADAALVQERLAYIDPEPVQAALGYGPDDVEAAIRESLRVCVASRTPAA</sequence>
<dbReference type="SUPFAM" id="SSF51735">
    <property type="entry name" value="NAD(P)-binding Rossmann-fold domains"/>
    <property type="match status" value="1"/>
</dbReference>
<dbReference type="Pfam" id="PF01370">
    <property type="entry name" value="Epimerase"/>
    <property type="match status" value="1"/>
</dbReference>
<name>A0ABR8RZ56_9MICO</name>
<dbReference type="Gene3D" id="3.40.50.720">
    <property type="entry name" value="NAD(P)-binding Rossmann-like Domain"/>
    <property type="match status" value="1"/>
</dbReference>
<dbReference type="InterPro" id="IPR051783">
    <property type="entry name" value="NAD(P)-dependent_oxidoreduct"/>
</dbReference>